<accession>A0A392R6K9</accession>
<protein>
    <submittedName>
        <fullName evidence="1">Uncharacterized protein</fullName>
    </submittedName>
</protein>
<evidence type="ECO:0000313" key="2">
    <source>
        <dbReference type="Proteomes" id="UP000265520"/>
    </source>
</evidence>
<name>A0A392R6K9_9FABA</name>
<evidence type="ECO:0000313" key="1">
    <source>
        <dbReference type="EMBL" id="MCI32231.1"/>
    </source>
</evidence>
<dbReference type="Proteomes" id="UP000265520">
    <property type="component" value="Unassembled WGS sequence"/>
</dbReference>
<dbReference type="AlphaFoldDB" id="A0A392R6K9"/>
<reference evidence="1 2" key="1">
    <citation type="journal article" date="2018" name="Front. Plant Sci.">
        <title>Red Clover (Trifolium pratense) and Zigzag Clover (T. medium) - A Picture of Genomic Similarities and Differences.</title>
        <authorList>
            <person name="Dluhosova J."/>
            <person name="Istvanek J."/>
            <person name="Nedelnik J."/>
            <person name="Repkova J."/>
        </authorList>
    </citation>
    <scope>NUCLEOTIDE SEQUENCE [LARGE SCALE GENOMIC DNA]</scope>
    <source>
        <strain evidence="2">cv. 10/8</strain>
        <tissue evidence="1">Leaf</tissue>
    </source>
</reference>
<comment type="caution">
    <text evidence="1">The sequence shown here is derived from an EMBL/GenBank/DDBJ whole genome shotgun (WGS) entry which is preliminary data.</text>
</comment>
<dbReference type="EMBL" id="LXQA010193671">
    <property type="protein sequence ID" value="MCI32231.1"/>
    <property type="molecule type" value="Genomic_DNA"/>
</dbReference>
<organism evidence="1 2">
    <name type="scientific">Trifolium medium</name>
    <dbReference type="NCBI Taxonomy" id="97028"/>
    <lineage>
        <taxon>Eukaryota</taxon>
        <taxon>Viridiplantae</taxon>
        <taxon>Streptophyta</taxon>
        <taxon>Embryophyta</taxon>
        <taxon>Tracheophyta</taxon>
        <taxon>Spermatophyta</taxon>
        <taxon>Magnoliopsida</taxon>
        <taxon>eudicotyledons</taxon>
        <taxon>Gunneridae</taxon>
        <taxon>Pentapetalae</taxon>
        <taxon>rosids</taxon>
        <taxon>fabids</taxon>
        <taxon>Fabales</taxon>
        <taxon>Fabaceae</taxon>
        <taxon>Papilionoideae</taxon>
        <taxon>50 kb inversion clade</taxon>
        <taxon>NPAAA clade</taxon>
        <taxon>Hologalegina</taxon>
        <taxon>IRL clade</taxon>
        <taxon>Trifolieae</taxon>
        <taxon>Trifolium</taxon>
    </lineage>
</organism>
<keyword evidence="2" id="KW-1185">Reference proteome</keyword>
<sequence length="60" mass="6892">MVLRLRRIRAAACRDGEGRMARIKFVTATKEIVFGCSGAHPLFSVLFRNIDYKRKTSIYT</sequence>
<proteinExistence type="predicted"/>